<evidence type="ECO:0000256" key="1">
    <source>
        <dbReference type="ARBA" id="ARBA00004651"/>
    </source>
</evidence>
<accession>A0A0M3V500</accession>
<evidence type="ECO:0000256" key="3">
    <source>
        <dbReference type="ARBA" id="ARBA00022475"/>
    </source>
</evidence>
<dbReference type="PROSITE" id="PS51371">
    <property type="entry name" value="CBS"/>
    <property type="match status" value="2"/>
</dbReference>
<protein>
    <recommendedName>
        <fullName evidence="14">Zinc metalloprotease</fullName>
    </recommendedName>
</protein>
<dbReference type="AlphaFoldDB" id="A0A0M3V500"/>
<dbReference type="SMART" id="SM00116">
    <property type="entry name" value="CBS"/>
    <property type="match status" value="2"/>
</dbReference>
<dbReference type="KEGG" id="npz:ACX27_09440"/>
<gene>
    <name evidence="19" type="ORF">ACX27_09440</name>
</gene>
<feature type="binding site" evidence="16">
    <location>
        <position position="70"/>
    </location>
    <ligand>
        <name>Zn(2+)</name>
        <dbReference type="ChEBI" id="CHEBI:29105"/>
        <note>catalytic</note>
    </ligand>
</feature>
<name>A0A0M3V500_9NOSO</name>
<feature type="transmembrane region" description="Helical" evidence="14">
    <location>
        <begin position="47"/>
        <end position="65"/>
    </location>
</feature>
<keyword evidence="3" id="KW-1003">Cell membrane</keyword>
<keyword evidence="20" id="KW-1185">Reference proteome</keyword>
<evidence type="ECO:0000256" key="4">
    <source>
        <dbReference type="ARBA" id="ARBA00022670"/>
    </source>
</evidence>
<dbReference type="PANTHER" id="PTHR39188">
    <property type="entry name" value="MEMBRANE-ASSOCIATED ZINC METALLOPROTEASE M50B"/>
    <property type="match status" value="1"/>
</dbReference>
<dbReference type="Proteomes" id="UP000062645">
    <property type="component" value="Chromosome"/>
</dbReference>
<comment type="subcellular location">
    <subcellularLocation>
        <location evidence="1">Cell membrane</location>
        <topology evidence="1">Multi-pass membrane protein</topology>
    </subcellularLocation>
</comment>
<feature type="domain" description="CBS" evidence="18">
    <location>
        <begin position="248"/>
        <end position="309"/>
    </location>
</feature>
<keyword evidence="8 14" id="KW-0378">Hydrolase</keyword>
<dbReference type="SUPFAM" id="SSF54631">
    <property type="entry name" value="CBS-domain pair"/>
    <property type="match status" value="1"/>
</dbReference>
<comment type="caution">
    <text evidence="14">Lacks conserved residue(s) required for the propagation of feature annotation.</text>
</comment>
<dbReference type="InterPro" id="IPR046342">
    <property type="entry name" value="CBS_dom_sf"/>
</dbReference>
<evidence type="ECO:0000259" key="18">
    <source>
        <dbReference type="PROSITE" id="PS51371"/>
    </source>
</evidence>
<feature type="transmembrane region" description="Helical" evidence="14">
    <location>
        <begin position="136"/>
        <end position="156"/>
    </location>
</feature>
<keyword evidence="12 17" id="KW-0129">CBS domain</keyword>
<reference evidence="19 20" key="2">
    <citation type="journal article" date="2016" name="Genome Announc.">
        <title>Draft Genome Sequence of the N2-Fixing Cyanobacterium Nostoc piscinale CENA21, Isolated from the Brazilian Amazon Floodplain.</title>
        <authorList>
            <person name="Leao T."/>
            <person name="Guimaraes P.I."/>
            <person name="de Melo A.G."/>
            <person name="Ramos R.T."/>
            <person name="Leao P.N."/>
            <person name="Silva A."/>
            <person name="Fiore M.F."/>
            <person name="Schneider M.P."/>
        </authorList>
    </citation>
    <scope>NUCLEOTIDE SEQUENCE [LARGE SCALE GENOMIC DNA]</scope>
    <source>
        <strain evidence="19 20">CENA21</strain>
    </source>
</reference>
<evidence type="ECO:0000256" key="15">
    <source>
        <dbReference type="PIRSR" id="PIRSR006404-1"/>
    </source>
</evidence>
<dbReference type="PANTHER" id="PTHR39188:SF3">
    <property type="entry name" value="STAGE IV SPORULATION PROTEIN FB"/>
    <property type="match status" value="1"/>
</dbReference>
<evidence type="ECO:0000256" key="17">
    <source>
        <dbReference type="PROSITE-ProRule" id="PRU00703"/>
    </source>
</evidence>
<dbReference type="OrthoDB" id="166377at2"/>
<feature type="transmembrane region" description="Helical" evidence="14">
    <location>
        <begin position="191"/>
        <end position="214"/>
    </location>
</feature>
<keyword evidence="6 14" id="KW-0479">Metal-binding</keyword>
<feature type="binding site" evidence="16">
    <location>
        <position position="66"/>
    </location>
    <ligand>
        <name>Zn(2+)</name>
        <dbReference type="ChEBI" id="CHEBI:29105"/>
        <note>catalytic</note>
    </ligand>
</feature>
<proteinExistence type="inferred from homology"/>
<keyword evidence="5 14" id="KW-0812">Transmembrane</keyword>
<evidence type="ECO:0000313" key="19">
    <source>
        <dbReference type="EMBL" id="ALF53023.1"/>
    </source>
</evidence>
<evidence type="ECO:0000256" key="5">
    <source>
        <dbReference type="ARBA" id="ARBA00022692"/>
    </source>
</evidence>
<evidence type="ECO:0000256" key="8">
    <source>
        <dbReference type="ARBA" id="ARBA00022801"/>
    </source>
</evidence>
<evidence type="ECO:0000256" key="12">
    <source>
        <dbReference type="ARBA" id="ARBA00023122"/>
    </source>
</evidence>
<dbReference type="EMBL" id="CP012036">
    <property type="protein sequence ID" value="ALF53023.1"/>
    <property type="molecule type" value="Genomic_DNA"/>
</dbReference>
<dbReference type="STRING" id="224013.ACX27_09440"/>
<sequence>MNGTIRVGNLFGIPFYIHPSWFLVFGLVTWSYSSGLLAQFPQLSGGLALLLGAMTALLLFASVVAHELGHSFVALRQGIDVKSITLFIFGGLANLEKESKTPGGAFWIAIAGPLVSLLLCGIVTIIGVTTPVSGPLAAVLGVLATVNLALALFNLIPGLPLDGGNVLKALVWKITGNPYKGVTFASRVGQVFGWVAIASGILPLVFFGSAANFWNLLIGFFLLQNAGNAAQFARVQAKLDGLTAADVVTSNSPVISANLTLREFADEQILHKQDWKRFLVTDDAGQLVGAVTLDDLRKIPTTLWTETQVKEIIRPVAASTTVQSDQPLLEVIQLLEQQKLSALAVIRENGVLVGILEKAAIIQLLQGQAVTNPA</sequence>
<feature type="active site" evidence="15">
    <location>
        <position position="67"/>
    </location>
</feature>
<dbReference type="GO" id="GO:0006508">
    <property type="term" value="P:proteolysis"/>
    <property type="evidence" value="ECO:0007669"/>
    <property type="project" value="UniProtKB-KW"/>
</dbReference>
<keyword evidence="11 14" id="KW-0482">Metalloprotease</keyword>
<dbReference type="CDD" id="cd06164">
    <property type="entry name" value="S2P-M50_SpoIVFB_CBS"/>
    <property type="match status" value="1"/>
</dbReference>
<comment type="cofactor">
    <cofactor evidence="14 16">
        <name>Zn(2+)</name>
        <dbReference type="ChEBI" id="CHEBI:29105"/>
    </cofactor>
    <text evidence="14 16">Binds 1 zinc ion per subunit.</text>
</comment>
<evidence type="ECO:0000313" key="20">
    <source>
        <dbReference type="Proteomes" id="UP000062645"/>
    </source>
</evidence>
<dbReference type="Pfam" id="PF02163">
    <property type="entry name" value="Peptidase_M50"/>
    <property type="match status" value="2"/>
</dbReference>
<feature type="domain" description="CBS" evidence="18">
    <location>
        <begin position="313"/>
        <end position="374"/>
    </location>
</feature>
<dbReference type="GO" id="GO:0046872">
    <property type="term" value="F:metal ion binding"/>
    <property type="evidence" value="ECO:0007669"/>
    <property type="project" value="UniProtKB-UniRule"/>
</dbReference>
<evidence type="ECO:0000256" key="16">
    <source>
        <dbReference type="PIRSR" id="PIRSR006404-2"/>
    </source>
</evidence>
<dbReference type="GO" id="GO:0008237">
    <property type="term" value="F:metallopeptidase activity"/>
    <property type="evidence" value="ECO:0007669"/>
    <property type="project" value="UniProtKB-UniRule"/>
</dbReference>
<dbReference type="PIRSF" id="PIRSF006404">
    <property type="entry name" value="UCP006404_Pept_M50_CBS"/>
    <property type="match status" value="1"/>
</dbReference>
<keyword evidence="13 14" id="KW-0472">Membrane</keyword>
<organism evidence="19 20">
    <name type="scientific">Nostoc piscinale CENA21</name>
    <dbReference type="NCBI Taxonomy" id="224013"/>
    <lineage>
        <taxon>Bacteria</taxon>
        <taxon>Bacillati</taxon>
        <taxon>Cyanobacteriota</taxon>
        <taxon>Cyanophyceae</taxon>
        <taxon>Nostocales</taxon>
        <taxon>Nostocaceae</taxon>
        <taxon>Nostoc</taxon>
    </lineage>
</organism>
<keyword evidence="10 14" id="KW-1133">Transmembrane helix</keyword>
<evidence type="ECO:0000256" key="14">
    <source>
        <dbReference type="PIRNR" id="PIRNR006404"/>
    </source>
</evidence>
<dbReference type="Pfam" id="PF00571">
    <property type="entry name" value="CBS"/>
    <property type="match status" value="2"/>
</dbReference>
<evidence type="ECO:0000256" key="9">
    <source>
        <dbReference type="ARBA" id="ARBA00022833"/>
    </source>
</evidence>
<dbReference type="RefSeq" id="WP_062291345.1">
    <property type="nucleotide sequence ID" value="NZ_CP012036.1"/>
</dbReference>
<dbReference type="InterPro" id="IPR016483">
    <property type="entry name" value="UCP006404_Pept_M50_CBS"/>
</dbReference>
<evidence type="ECO:0000256" key="13">
    <source>
        <dbReference type="ARBA" id="ARBA00023136"/>
    </source>
</evidence>
<keyword evidence="7" id="KW-0677">Repeat</keyword>
<evidence type="ECO:0000256" key="6">
    <source>
        <dbReference type="ARBA" id="ARBA00022723"/>
    </source>
</evidence>
<reference evidence="20" key="1">
    <citation type="submission" date="2015-07" db="EMBL/GenBank/DDBJ databases">
        <title>Genome Of Nitrogen-Fixing Cyanobacterium Nostoc piscinale CENA21 From Solimoes/Amazon River Floodplain Sediments And Comparative Genomics To Uncover Biosynthetic Natural Products Potential.</title>
        <authorList>
            <person name="Leao T.F."/>
            <person name="Leao P.N."/>
            <person name="Guimaraes P.I."/>
            <person name="de Melo A.G.C."/>
            <person name="Ramos R.T.J."/>
            <person name="Silva A."/>
            <person name="Fiore M.F."/>
            <person name="Schneider M.P.C."/>
        </authorList>
    </citation>
    <scope>NUCLEOTIDE SEQUENCE [LARGE SCALE GENOMIC DNA]</scope>
    <source>
        <strain evidence="20">CENA21</strain>
    </source>
</reference>
<dbReference type="InterPro" id="IPR000644">
    <property type="entry name" value="CBS_dom"/>
</dbReference>
<evidence type="ECO:0000256" key="7">
    <source>
        <dbReference type="ARBA" id="ARBA00022737"/>
    </source>
</evidence>
<keyword evidence="9 14" id="KW-0862">Zinc</keyword>
<evidence type="ECO:0000256" key="11">
    <source>
        <dbReference type="ARBA" id="ARBA00023049"/>
    </source>
</evidence>
<dbReference type="GO" id="GO:0005886">
    <property type="term" value="C:plasma membrane"/>
    <property type="evidence" value="ECO:0007669"/>
    <property type="project" value="UniProtKB-SubCell"/>
</dbReference>
<dbReference type="Gene3D" id="3.10.580.10">
    <property type="entry name" value="CBS-domain"/>
    <property type="match status" value="2"/>
</dbReference>
<feature type="transmembrane region" description="Helical" evidence="14">
    <location>
        <begin position="105"/>
        <end position="129"/>
    </location>
</feature>
<evidence type="ECO:0000256" key="10">
    <source>
        <dbReference type="ARBA" id="ARBA00022989"/>
    </source>
</evidence>
<dbReference type="CDD" id="cd04639">
    <property type="entry name" value="CBS_pair_peptidase_M50"/>
    <property type="match status" value="1"/>
</dbReference>
<dbReference type="PATRIC" id="fig|224013.5.peg.2283"/>
<dbReference type="InterPro" id="IPR008915">
    <property type="entry name" value="Peptidase_M50"/>
</dbReference>
<comment type="similarity">
    <text evidence="2 14">Belongs to the peptidase M50B family.</text>
</comment>
<feature type="binding site" evidence="16">
    <location>
        <position position="162"/>
    </location>
    <ligand>
        <name>Zn(2+)</name>
        <dbReference type="ChEBI" id="CHEBI:29105"/>
        <note>catalytic</note>
    </ligand>
</feature>
<keyword evidence="4 14" id="KW-0645">Protease</keyword>
<evidence type="ECO:0000256" key="2">
    <source>
        <dbReference type="ARBA" id="ARBA00007931"/>
    </source>
</evidence>